<evidence type="ECO:0000256" key="9">
    <source>
        <dbReference type="SAM" id="SignalP"/>
    </source>
</evidence>
<evidence type="ECO:0000256" key="6">
    <source>
        <dbReference type="ARBA" id="ARBA00023180"/>
    </source>
</evidence>
<accession>A0A117E2J4</accession>
<dbReference type="AlphaFoldDB" id="A0A117E2J4"/>
<dbReference type="OrthoDB" id="2146436at2759"/>
<gene>
    <name evidence="11" type="ORF">ABL_08356</name>
</gene>
<feature type="domain" description="Copper acquisition factor BIM1-like" evidence="10">
    <location>
        <begin position="17"/>
        <end position="162"/>
    </location>
</feature>
<feature type="signal peptide" evidence="9">
    <location>
        <begin position="1"/>
        <end position="17"/>
    </location>
</feature>
<protein>
    <submittedName>
        <fullName evidence="11">GPI anchored protein</fullName>
    </submittedName>
</protein>
<comment type="caution">
    <text evidence="11">The sequence shown here is derived from an EMBL/GenBank/DDBJ whole genome shotgun (WGS) entry which is preliminary data.</text>
</comment>
<evidence type="ECO:0000313" key="12">
    <source>
        <dbReference type="Proteomes" id="UP000068243"/>
    </source>
</evidence>
<evidence type="ECO:0000256" key="5">
    <source>
        <dbReference type="ARBA" id="ARBA00023136"/>
    </source>
</evidence>
<evidence type="ECO:0000256" key="7">
    <source>
        <dbReference type="ARBA" id="ARBA00023288"/>
    </source>
</evidence>
<dbReference type="CDD" id="cd21176">
    <property type="entry name" value="LPMO_auxiliary-like"/>
    <property type="match status" value="1"/>
</dbReference>
<feature type="chain" id="PRO_5007147867" evidence="9">
    <location>
        <begin position="18"/>
        <end position="281"/>
    </location>
</feature>
<feature type="region of interest" description="Disordered" evidence="8">
    <location>
        <begin position="177"/>
        <end position="202"/>
    </location>
</feature>
<evidence type="ECO:0000256" key="4">
    <source>
        <dbReference type="ARBA" id="ARBA00022729"/>
    </source>
</evidence>
<evidence type="ECO:0000259" key="10">
    <source>
        <dbReference type="Pfam" id="PF20238"/>
    </source>
</evidence>
<dbReference type="EMBL" id="BCMY01000017">
    <property type="protein sequence ID" value="GAQ45695.1"/>
    <property type="molecule type" value="Genomic_DNA"/>
</dbReference>
<keyword evidence="2" id="KW-1003">Cell membrane</keyword>
<dbReference type="GO" id="GO:0098552">
    <property type="term" value="C:side of membrane"/>
    <property type="evidence" value="ECO:0007669"/>
    <property type="project" value="UniProtKB-KW"/>
</dbReference>
<keyword evidence="5" id="KW-0472">Membrane</keyword>
<keyword evidence="7" id="KW-0449">Lipoprotein</keyword>
<dbReference type="VEuPathDB" id="FungiDB:ASPNIDRAFT2_1183174"/>
<dbReference type="PANTHER" id="PTHR34992">
    <property type="entry name" value="HYPHAL ANASTAMOSIS-7 PROTEIN"/>
    <property type="match status" value="1"/>
</dbReference>
<comment type="subcellular location">
    <subcellularLocation>
        <location evidence="1">Cell membrane</location>
        <topology evidence="1">Lipid-anchor</topology>
        <topology evidence="1">GPI-anchor</topology>
    </subcellularLocation>
</comment>
<dbReference type="VEuPathDB" id="FungiDB:ATCC64974_35300"/>
<evidence type="ECO:0000313" key="11">
    <source>
        <dbReference type="EMBL" id="GAQ45695.1"/>
    </source>
</evidence>
<keyword evidence="6" id="KW-0325">Glycoprotein</keyword>
<dbReference type="VEuPathDB" id="FungiDB:M747DRAFT_294555"/>
<proteinExistence type="predicted"/>
<dbReference type="PaxDb" id="5061-CADANGAP00010008"/>
<sequence>MKLPILYLASLAPLVAAHFELKYPTSRDGSEEQMTQFPCGGAAQSSNRTQVSISAGSFPVALSMGHSQTAVEVLLALGSDPGTNYNITLHQTFEIQGLGAFCLPHIKFDESILGTNITDGMNATVQVQSNGDPTGGLYACADIQFSSTVSYEEPSSCSNNTGVTAVAFTGAAAERNANESTASGEAQSSSSSSTSSGSSSAATSTGGAVALETAAWGMLGAAVVGGMALLRLGTPEDNLGSHSLCLLMIILLELRVYQHNIVYSDFWDVPHRQSNVYYILW</sequence>
<dbReference type="Proteomes" id="UP000068243">
    <property type="component" value="Unassembled WGS sequence"/>
</dbReference>
<dbReference type="OMA" id="CLPHVEI"/>
<keyword evidence="4 9" id="KW-0732">Signal</keyword>
<dbReference type="VEuPathDB" id="FungiDB:An12g07750"/>
<dbReference type="GO" id="GO:0005886">
    <property type="term" value="C:plasma membrane"/>
    <property type="evidence" value="ECO:0007669"/>
    <property type="project" value="UniProtKB-SubCell"/>
</dbReference>
<dbReference type="InterPro" id="IPR046936">
    <property type="entry name" value="BIM1-like"/>
</dbReference>
<evidence type="ECO:0000256" key="8">
    <source>
        <dbReference type="SAM" id="MobiDB-lite"/>
    </source>
</evidence>
<evidence type="ECO:0000256" key="2">
    <source>
        <dbReference type="ARBA" id="ARBA00022475"/>
    </source>
</evidence>
<evidence type="ECO:0000256" key="1">
    <source>
        <dbReference type="ARBA" id="ARBA00004609"/>
    </source>
</evidence>
<name>A0A117E2J4_ASPNG</name>
<evidence type="ECO:0000256" key="3">
    <source>
        <dbReference type="ARBA" id="ARBA00022622"/>
    </source>
</evidence>
<reference evidence="12" key="1">
    <citation type="journal article" date="2016" name="Genome Announc.">
        <title>Draft genome sequence of Aspergillus niger strain An76.</title>
        <authorList>
            <person name="Gong W."/>
            <person name="Cheng Z."/>
            <person name="Zhang H."/>
            <person name="Liu L."/>
            <person name="Gao P."/>
            <person name="Wang L."/>
        </authorList>
    </citation>
    <scope>NUCLEOTIDE SEQUENCE [LARGE SCALE GENOMIC DNA]</scope>
    <source>
        <strain evidence="12">An76</strain>
    </source>
</reference>
<feature type="compositionally biased region" description="Low complexity" evidence="8">
    <location>
        <begin position="180"/>
        <end position="202"/>
    </location>
</feature>
<dbReference type="PANTHER" id="PTHR34992:SF1">
    <property type="entry name" value="COPPER ACQUISITION FACTOR BIM1-LIKE DOMAIN-CONTAINING PROTEIN"/>
    <property type="match status" value="1"/>
</dbReference>
<dbReference type="InterPro" id="IPR046530">
    <property type="entry name" value="BIM1-like_dom"/>
</dbReference>
<organism evidence="11 12">
    <name type="scientific">Aspergillus niger</name>
    <dbReference type="NCBI Taxonomy" id="5061"/>
    <lineage>
        <taxon>Eukaryota</taxon>
        <taxon>Fungi</taxon>
        <taxon>Dikarya</taxon>
        <taxon>Ascomycota</taxon>
        <taxon>Pezizomycotina</taxon>
        <taxon>Eurotiomycetes</taxon>
        <taxon>Eurotiomycetidae</taxon>
        <taxon>Eurotiales</taxon>
        <taxon>Aspergillaceae</taxon>
        <taxon>Aspergillus</taxon>
        <taxon>Aspergillus subgen. Circumdati</taxon>
    </lineage>
</organism>
<keyword evidence="3" id="KW-0336">GPI-anchor</keyword>
<dbReference type="Pfam" id="PF20238">
    <property type="entry name" value="BIM1-like_dom"/>
    <property type="match status" value="1"/>
</dbReference>